<protein>
    <submittedName>
        <fullName evidence="1">Uncharacterized protein</fullName>
    </submittedName>
</protein>
<organism evidence="1 2">
    <name type="scientific">Heliocybe sulcata</name>
    <dbReference type="NCBI Taxonomy" id="5364"/>
    <lineage>
        <taxon>Eukaryota</taxon>
        <taxon>Fungi</taxon>
        <taxon>Dikarya</taxon>
        <taxon>Basidiomycota</taxon>
        <taxon>Agaricomycotina</taxon>
        <taxon>Agaricomycetes</taxon>
        <taxon>Gloeophyllales</taxon>
        <taxon>Gloeophyllaceae</taxon>
        <taxon>Heliocybe</taxon>
    </lineage>
</organism>
<evidence type="ECO:0000313" key="1">
    <source>
        <dbReference type="EMBL" id="TFK56054.1"/>
    </source>
</evidence>
<dbReference type="Proteomes" id="UP000305948">
    <property type="component" value="Unassembled WGS sequence"/>
</dbReference>
<sequence>MASTAARAARSAKQSPDGLSSKKLAALISLYHEADTFITKDNLDEAIDKAFLQAPRLSAVFREEQTYYDLQTRAVKRQGMPKTAEWLVADDTAFMMPDKSWREYTKTRREIAVAEALYGTSHARKPGLEALKDHAERLEKSLKQEREKREQ</sequence>
<accession>A0A5C3NEA2</accession>
<evidence type="ECO:0000313" key="2">
    <source>
        <dbReference type="Proteomes" id="UP000305948"/>
    </source>
</evidence>
<name>A0A5C3NEA2_9AGAM</name>
<dbReference type="OrthoDB" id="5597211at2759"/>
<dbReference type="AlphaFoldDB" id="A0A5C3NEA2"/>
<keyword evidence="2" id="KW-1185">Reference proteome</keyword>
<dbReference type="EMBL" id="ML213504">
    <property type="protein sequence ID" value="TFK56054.1"/>
    <property type="molecule type" value="Genomic_DNA"/>
</dbReference>
<proteinExistence type="predicted"/>
<gene>
    <name evidence="1" type="ORF">OE88DRAFT_1731686</name>
</gene>
<reference evidence="1 2" key="1">
    <citation type="journal article" date="2019" name="Nat. Ecol. Evol.">
        <title>Megaphylogeny resolves global patterns of mushroom evolution.</title>
        <authorList>
            <person name="Varga T."/>
            <person name="Krizsan K."/>
            <person name="Foldi C."/>
            <person name="Dima B."/>
            <person name="Sanchez-Garcia M."/>
            <person name="Sanchez-Ramirez S."/>
            <person name="Szollosi G.J."/>
            <person name="Szarkandi J.G."/>
            <person name="Papp V."/>
            <person name="Albert L."/>
            <person name="Andreopoulos W."/>
            <person name="Angelini C."/>
            <person name="Antonin V."/>
            <person name="Barry K.W."/>
            <person name="Bougher N.L."/>
            <person name="Buchanan P."/>
            <person name="Buyck B."/>
            <person name="Bense V."/>
            <person name="Catcheside P."/>
            <person name="Chovatia M."/>
            <person name="Cooper J."/>
            <person name="Damon W."/>
            <person name="Desjardin D."/>
            <person name="Finy P."/>
            <person name="Geml J."/>
            <person name="Haridas S."/>
            <person name="Hughes K."/>
            <person name="Justo A."/>
            <person name="Karasinski D."/>
            <person name="Kautmanova I."/>
            <person name="Kiss B."/>
            <person name="Kocsube S."/>
            <person name="Kotiranta H."/>
            <person name="LaButti K.M."/>
            <person name="Lechner B.E."/>
            <person name="Liimatainen K."/>
            <person name="Lipzen A."/>
            <person name="Lukacs Z."/>
            <person name="Mihaltcheva S."/>
            <person name="Morgado L.N."/>
            <person name="Niskanen T."/>
            <person name="Noordeloos M.E."/>
            <person name="Ohm R.A."/>
            <person name="Ortiz-Santana B."/>
            <person name="Ovrebo C."/>
            <person name="Racz N."/>
            <person name="Riley R."/>
            <person name="Savchenko A."/>
            <person name="Shiryaev A."/>
            <person name="Soop K."/>
            <person name="Spirin V."/>
            <person name="Szebenyi C."/>
            <person name="Tomsovsky M."/>
            <person name="Tulloss R.E."/>
            <person name="Uehling J."/>
            <person name="Grigoriev I.V."/>
            <person name="Vagvolgyi C."/>
            <person name="Papp T."/>
            <person name="Martin F.M."/>
            <person name="Miettinen O."/>
            <person name="Hibbett D.S."/>
            <person name="Nagy L.G."/>
        </authorList>
    </citation>
    <scope>NUCLEOTIDE SEQUENCE [LARGE SCALE GENOMIC DNA]</scope>
    <source>
        <strain evidence="1 2">OMC1185</strain>
    </source>
</reference>